<dbReference type="InterPro" id="IPR013785">
    <property type="entry name" value="Aldolase_TIM"/>
</dbReference>
<comment type="caution">
    <text evidence="1">The sequence shown here is derived from an EMBL/GenBank/DDBJ whole genome shotgun (WGS) entry which is preliminary data.</text>
</comment>
<dbReference type="AlphaFoldDB" id="A0A0F9FQI7"/>
<proteinExistence type="predicted"/>
<gene>
    <name evidence="1" type="ORF">LCGC14_2213870</name>
</gene>
<dbReference type="Gene3D" id="3.20.20.70">
    <property type="entry name" value="Aldolase class I"/>
    <property type="match status" value="1"/>
</dbReference>
<dbReference type="EMBL" id="LAZR01029436">
    <property type="protein sequence ID" value="KKL59585.1"/>
    <property type="molecule type" value="Genomic_DNA"/>
</dbReference>
<evidence type="ECO:0008006" key="2">
    <source>
        <dbReference type="Google" id="ProtNLM"/>
    </source>
</evidence>
<feature type="non-terminal residue" evidence="1">
    <location>
        <position position="1"/>
    </location>
</feature>
<reference evidence="1" key="1">
    <citation type="journal article" date="2015" name="Nature">
        <title>Complex archaea that bridge the gap between prokaryotes and eukaryotes.</title>
        <authorList>
            <person name="Spang A."/>
            <person name="Saw J.H."/>
            <person name="Jorgensen S.L."/>
            <person name="Zaremba-Niedzwiedzka K."/>
            <person name="Martijn J."/>
            <person name="Lind A.E."/>
            <person name="van Eijk R."/>
            <person name="Schleper C."/>
            <person name="Guy L."/>
            <person name="Ettema T.J."/>
        </authorList>
    </citation>
    <scope>NUCLEOTIDE SEQUENCE</scope>
</reference>
<accession>A0A0F9FQI7</accession>
<dbReference type="InterPro" id="IPR058240">
    <property type="entry name" value="rSAM_sf"/>
</dbReference>
<dbReference type="SUPFAM" id="SSF102114">
    <property type="entry name" value="Radical SAM enzymes"/>
    <property type="match status" value="1"/>
</dbReference>
<sequence length="216" mass="25336">YRVKLPPTPNFRKELVSILNYIPHLNSISFVGYYGEPTLNKNLLDFLKIAEDVRNELTWTYNKPKLTLFTNSSTIYFKEIRERVKQFELVLAKLDVGFDDDFKRTNRPNPLTPKIQVLIDSLVKLKQEMPNQHKLAVQCLIYNSYKEDFIANSNSDNIANIAHALKRIKPDMVQIYSTARIPAEYFVYAIDNERKREIASIFKEIINDDKIEINIY</sequence>
<organism evidence="1">
    <name type="scientific">marine sediment metagenome</name>
    <dbReference type="NCBI Taxonomy" id="412755"/>
    <lineage>
        <taxon>unclassified sequences</taxon>
        <taxon>metagenomes</taxon>
        <taxon>ecological metagenomes</taxon>
    </lineage>
</organism>
<evidence type="ECO:0000313" key="1">
    <source>
        <dbReference type="EMBL" id="KKL59585.1"/>
    </source>
</evidence>
<protein>
    <recommendedName>
        <fullName evidence="2">Radical SAM core domain-containing protein</fullName>
    </recommendedName>
</protein>
<name>A0A0F9FQI7_9ZZZZ</name>